<dbReference type="InterPro" id="IPR001645">
    <property type="entry name" value="Folylpolyglutamate_synth"/>
</dbReference>
<organism evidence="7 8">
    <name type="scientific">Mycoemilia scoparia</name>
    <dbReference type="NCBI Taxonomy" id="417184"/>
    <lineage>
        <taxon>Eukaryota</taxon>
        <taxon>Fungi</taxon>
        <taxon>Fungi incertae sedis</taxon>
        <taxon>Zoopagomycota</taxon>
        <taxon>Kickxellomycotina</taxon>
        <taxon>Kickxellomycetes</taxon>
        <taxon>Kickxellales</taxon>
        <taxon>Kickxellaceae</taxon>
        <taxon>Mycoemilia</taxon>
    </lineage>
</organism>
<name>A0A9W8DN13_9FUNG</name>
<sequence>MDLGLDRIKTCLSNLPKNPTKYLKIVHVTGTNGKGSVCALISNTIQASGYKVATYNSPHFIEPRDAIRINDCIISQRDYQEIENMITDWEKFVLSASSFTGGSDEGLGSPGFGTLTSFEKITVIALCWFMLESVDLAVIEVGMGGLRDATNVFDSDQNDNSIPTLDFDQLSECIIAKWRIRDNAGNSDSKNKPQSSTSLVQCFTPISLDHVGMIGNNVTEITYEKSGIIKPNSTVIIGKQSPTSEVDITKTISDLAINKYKAKYVVNVALLSKSSEIKLITKDNTRYIEIATPNVDSNNSNNNNSGETVKIELPIILPGSHQIDNALIAYYALLSLRNDFGWDKITPQSMFAGFINVNWPGRLTPLSIDLTSSNILPNNEKRSELDVIVDGAHNPEASIVLRNYIDSIITSTPCNYDSKANEKEKKAKVCWILGFTKGKDIKSILEVLIKDNKDDLVWFVPFNPPVGMSWISSATSQDCKTAALDNSTNISTKNQHDNYRYFDSLKDALIERYKLGNEVDGQKTVTVVAGSLYLAADLYRLAGVKPWKEYSGSM</sequence>
<keyword evidence="3" id="KW-0479">Metal-binding</keyword>
<evidence type="ECO:0000256" key="2">
    <source>
        <dbReference type="ARBA" id="ARBA00022598"/>
    </source>
</evidence>
<dbReference type="InterPro" id="IPR036565">
    <property type="entry name" value="Mur-like_cat_sf"/>
</dbReference>
<dbReference type="GO" id="GO:0005524">
    <property type="term" value="F:ATP binding"/>
    <property type="evidence" value="ECO:0007669"/>
    <property type="project" value="UniProtKB-KW"/>
</dbReference>
<evidence type="ECO:0000256" key="1">
    <source>
        <dbReference type="ARBA" id="ARBA00008276"/>
    </source>
</evidence>
<reference evidence="7" key="1">
    <citation type="submission" date="2022-07" db="EMBL/GenBank/DDBJ databases">
        <title>Phylogenomic reconstructions and comparative analyses of Kickxellomycotina fungi.</title>
        <authorList>
            <person name="Reynolds N.K."/>
            <person name="Stajich J.E."/>
            <person name="Barry K."/>
            <person name="Grigoriev I.V."/>
            <person name="Crous P."/>
            <person name="Smith M.E."/>
        </authorList>
    </citation>
    <scope>NUCLEOTIDE SEQUENCE</scope>
    <source>
        <strain evidence="7">NBRC 100468</strain>
    </source>
</reference>
<evidence type="ECO:0000313" key="7">
    <source>
        <dbReference type="EMBL" id="KAJ1911200.1"/>
    </source>
</evidence>
<dbReference type="GO" id="GO:0005829">
    <property type="term" value="C:cytosol"/>
    <property type="evidence" value="ECO:0007669"/>
    <property type="project" value="TreeGrafter"/>
</dbReference>
<dbReference type="SUPFAM" id="SSF53244">
    <property type="entry name" value="MurD-like peptide ligases, peptide-binding domain"/>
    <property type="match status" value="1"/>
</dbReference>
<dbReference type="EC" id="6.3.2.12" evidence="7"/>
<keyword evidence="6" id="KW-0460">Magnesium</keyword>
<evidence type="ECO:0000256" key="3">
    <source>
        <dbReference type="ARBA" id="ARBA00022723"/>
    </source>
</evidence>
<dbReference type="Proteomes" id="UP001150538">
    <property type="component" value="Unassembled WGS sequence"/>
</dbReference>
<dbReference type="Gene3D" id="3.90.190.20">
    <property type="entry name" value="Mur ligase, C-terminal domain"/>
    <property type="match status" value="1"/>
</dbReference>
<dbReference type="InterPro" id="IPR036615">
    <property type="entry name" value="Mur_ligase_C_dom_sf"/>
</dbReference>
<comment type="caution">
    <text evidence="7">The sequence shown here is derived from an EMBL/GenBank/DDBJ whole genome shotgun (WGS) entry which is preliminary data.</text>
</comment>
<dbReference type="GO" id="GO:0005739">
    <property type="term" value="C:mitochondrion"/>
    <property type="evidence" value="ECO:0007669"/>
    <property type="project" value="TreeGrafter"/>
</dbReference>
<dbReference type="GO" id="GO:0004326">
    <property type="term" value="F:tetrahydrofolylpolyglutamate synthase activity"/>
    <property type="evidence" value="ECO:0007669"/>
    <property type="project" value="InterPro"/>
</dbReference>
<keyword evidence="2 7" id="KW-0436">Ligase</keyword>
<proteinExistence type="inferred from homology"/>
<keyword evidence="5" id="KW-0067">ATP-binding</keyword>
<dbReference type="Gene3D" id="3.40.1190.10">
    <property type="entry name" value="Mur-like, catalytic domain"/>
    <property type="match status" value="1"/>
</dbReference>
<evidence type="ECO:0000256" key="6">
    <source>
        <dbReference type="ARBA" id="ARBA00022842"/>
    </source>
</evidence>
<dbReference type="PANTHER" id="PTHR11136">
    <property type="entry name" value="FOLYLPOLYGLUTAMATE SYNTHASE-RELATED"/>
    <property type="match status" value="1"/>
</dbReference>
<dbReference type="SUPFAM" id="SSF53623">
    <property type="entry name" value="MurD-like peptide ligases, catalytic domain"/>
    <property type="match status" value="2"/>
</dbReference>
<dbReference type="EMBL" id="JANBPU010000476">
    <property type="protein sequence ID" value="KAJ1911200.1"/>
    <property type="molecule type" value="Genomic_DNA"/>
</dbReference>
<protein>
    <submittedName>
        <fullName evidence="7">Folylpolyglutamate synthase</fullName>
        <ecNumber evidence="7">6.3.2.12</ecNumber>
    </submittedName>
</protein>
<gene>
    <name evidence="7" type="primary">FOL3</name>
    <name evidence="7" type="ORF">H4219_006013</name>
</gene>
<keyword evidence="4" id="KW-0547">Nucleotide-binding</keyword>
<dbReference type="GO" id="GO:0008841">
    <property type="term" value="F:dihydrofolate synthase activity"/>
    <property type="evidence" value="ECO:0007669"/>
    <property type="project" value="UniProtKB-EC"/>
</dbReference>
<evidence type="ECO:0000256" key="5">
    <source>
        <dbReference type="ARBA" id="ARBA00022840"/>
    </source>
</evidence>
<comment type="similarity">
    <text evidence="1">Belongs to the folylpolyglutamate synthase family.</text>
</comment>
<dbReference type="OrthoDB" id="5212574at2759"/>
<dbReference type="GO" id="GO:0046872">
    <property type="term" value="F:metal ion binding"/>
    <property type="evidence" value="ECO:0007669"/>
    <property type="project" value="UniProtKB-KW"/>
</dbReference>
<dbReference type="AlphaFoldDB" id="A0A9W8DN13"/>
<evidence type="ECO:0000256" key="4">
    <source>
        <dbReference type="ARBA" id="ARBA00022741"/>
    </source>
</evidence>
<dbReference type="PANTHER" id="PTHR11136:SF0">
    <property type="entry name" value="DIHYDROFOLATE SYNTHETASE-RELATED"/>
    <property type="match status" value="1"/>
</dbReference>
<keyword evidence="8" id="KW-1185">Reference proteome</keyword>
<accession>A0A9W8DN13</accession>
<evidence type="ECO:0000313" key="8">
    <source>
        <dbReference type="Proteomes" id="UP001150538"/>
    </source>
</evidence>